<evidence type="ECO:0000313" key="2">
    <source>
        <dbReference type="EMBL" id="URG17421.1"/>
    </source>
</evidence>
<evidence type="ECO:0000259" key="1">
    <source>
        <dbReference type="Pfam" id="PF12728"/>
    </source>
</evidence>
<name>A0A9E7IMC4_9CAUD</name>
<dbReference type="Pfam" id="PF12728">
    <property type="entry name" value="HTH_17"/>
    <property type="match status" value="1"/>
</dbReference>
<organism evidence="2 3">
    <name type="scientific">Rhodococcus phage Mbo2</name>
    <dbReference type="NCBI Taxonomy" id="2936911"/>
    <lineage>
        <taxon>Viruses</taxon>
        <taxon>Duplodnaviria</taxon>
        <taxon>Heunggongvirae</taxon>
        <taxon>Uroviricota</taxon>
        <taxon>Caudoviricetes</taxon>
        <taxon>Caudoviricetes incertae sedis</taxon>
        <taxon>Mboduovirus</taxon>
        <taxon>Mboduovirus mbo2</taxon>
    </lineage>
</organism>
<dbReference type="InterPro" id="IPR041657">
    <property type="entry name" value="HTH_17"/>
</dbReference>
<protein>
    <recommendedName>
        <fullName evidence="1">Helix-turn-helix domain-containing protein</fullName>
    </recommendedName>
</protein>
<reference evidence="2" key="1">
    <citation type="submission" date="2022-04" db="EMBL/GenBank/DDBJ databases">
        <authorList>
            <person name="Hwangbo M."/>
            <person name="Wang B."/>
            <person name="Gill J.J."/>
            <person name="Chu K.-H."/>
            <person name="Young R."/>
        </authorList>
    </citation>
    <scope>NUCLEOTIDE SEQUENCE</scope>
</reference>
<proteinExistence type="predicted"/>
<accession>A0A9E7IMC4</accession>
<sequence length="77" mass="8925">MADRNDDPLQIRTAEDLPEFCVPDEVAQFFRVDKGAVMIWLRNKDGQNYLPHARKVQGNRWKIPKTDVLALAERLFG</sequence>
<dbReference type="EMBL" id="ON191531">
    <property type="protein sequence ID" value="URG17421.1"/>
    <property type="molecule type" value="Genomic_DNA"/>
</dbReference>
<evidence type="ECO:0000313" key="3">
    <source>
        <dbReference type="Proteomes" id="UP001057233"/>
    </source>
</evidence>
<gene>
    <name evidence="2" type="ORF">Mbo2_051</name>
</gene>
<dbReference type="Proteomes" id="UP001057233">
    <property type="component" value="Segment"/>
</dbReference>
<keyword evidence="3" id="KW-1185">Reference proteome</keyword>
<feature type="domain" description="Helix-turn-helix" evidence="1">
    <location>
        <begin position="24"/>
        <end position="74"/>
    </location>
</feature>